<accession>A0A507QLH8</accession>
<comment type="similarity">
    <text evidence="1">Belongs to the cyclin family. Cyclin C subfamily.</text>
</comment>
<keyword evidence="11" id="KW-1185">Reference proteome</keyword>
<dbReference type="GO" id="GO:0016538">
    <property type="term" value="F:cyclin-dependent protein serine/threonine kinase regulator activity"/>
    <property type="evidence" value="ECO:0007669"/>
    <property type="project" value="InterPro"/>
</dbReference>
<sequence>MIEDTVYRTSSQYRFWSFTEDSLRTLRAKTNASASERVRTAIQTKRQSGLSSTGDTPVSTPGSNVATDDGKLKAKEDEIQCLTPEEEQVLVRYYCEQTLELGDVYKPALPTIVRATAIQYLHRFYLTNSPMTYHPKTIMSCALFLATKTENYYMSLRQFAKNIPGGTPEDVIAPEFLLMQSLRFTFDVRHPFRGLEGGVMELNAIAQGMGQPAPHLPHQTPEDLRKDLLSILPQQGQAQRPTSITDRIARAHGKAREILKTAAQVTDVYFLYTPAQIWLSAFFLADKPLAEFYLNTKLGPDQKNQADQSQQQQQNSLSALRGKVLKTITHCSNTLQSYKPLSSDIEQMKNLKRIAKKLYHCQNPEKIGAGVSQKRDASAAGSGVSGAAADSGKAVSESGQTEPVSKKRRLESAMGDGDNKGISGQDLANRVKEE</sequence>
<feature type="region of interest" description="Disordered" evidence="8">
    <location>
        <begin position="37"/>
        <end position="69"/>
    </location>
</feature>
<evidence type="ECO:0000256" key="5">
    <source>
        <dbReference type="ARBA" id="ARBA00023127"/>
    </source>
</evidence>
<dbReference type="EMBL" id="VIFY01000306">
    <property type="protein sequence ID" value="TQB67790.1"/>
    <property type="molecule type" value="Genomic_DNA"/>
</dbReference>
<gene>
    <name evidence="10" type="ORF">MPDQ_004720</name>
</gene>
<dbReference type="Pfam" id="PF00134">
    <property type="entry name" value="Cyclin_N"/>
    <property type="match status" value="1"/>
</dbReference>
<evidence type="ECO:0000313" key="11">
    <source>
        <dbReference type="Proteomes" id="UP000319663"/>
    </source>
</evidence>
<keyword evidence="5 7" id="KW-0195">Cyclin</keyword>
<evidence type="ECO:0000256" key="7">
    <source>
        <dbReference type="RuleBase" id="RU000383"/>
    </source>
</evidence>
<dbReference type="CDD" id="cd20524">
    <property type="entry name" value="CYCLIN_CCNH_rpt1"/>
    <property type="match status" value="1"/>
</dbReference>
<comment type="subunit">
    <text evidence="2">Component of the SRB8-11 complex, a regulatory module of the Mediator complex.</text>
</comment>
<dbReference type="Proteomes" id="UP000319663">
    <property type="component" value="Unassembled WGS sequence"/>
</dbReference>
<comment type="function">
    <text evidence="6">Component of the SRB8-11 complex. The SRB8-11 complex is a regulatory module of the Mediator complex which is itself involved in regulation of basal and activated RNA polymerase II-dependent transcription. The SRB8-11 complex may be involved in the transcriptional repression of a subset of genes regulated by Mediator. It may inhibit the association of the Mediator complex with RNA polymerase II to form the holoenzyme complex. The SRB8-11 complex phosphorylates the C-terminal domain (CTD) of the largest subunit of RNA polymerase II.</text>
</comment>
<dbReference type="PANTHER" id="PTHR10026">
    <property type="entry name" value="CYCLIN"/>
    <property type="match status" value="1"/>
</dbReference>
<evidence type="ECO:0000256" key="8">
    <source>
        <dbReference type="SAM" id="MobiDB-lite"/>
    </source>
</evidence>
<dbReference type="InterPro" id="IPR043198">
    <property type="entry name" value="Cyclin/Ssn8"/>
</dbReference>
<keyword evidence="4" id="KW-0678">Repressor</keyword>
<dbReference type="OrthoDB" id="340962at2759"/>
<evidence type="ECO:0000259" key="9">
    <source>
        <dbReference type="SMART" id="SM00385"/>
    </source>
</evidence>
<dbReference type="AlphaFoldDB" id="A0A507QLH8"/>
<dbReference type="SMART" id="SM00385">
    <property type="entry name" value="CYCLIN"/>
    <property type="match status" value="1"/>
</dbReference>
<dbReference type="CDD" id="cd20525">
    <property type="entry name" value="CYCLIN_CCNH_rpt2"/>
    <property type="match status" value="1"/>
</dbReference>
<feature type="compositionally biased region" description="Polar residues" evidence="8">
    <location>
        <begin position="41"/>
        <end position="66"/>
    </location>
</feature>
<evidence type="ECO:0000256" key="2">
    <source>
        <dbReference type="ARBA" id="ARBA00011612"/>
    </source>
</evidence>
<dbReference type="Gene3D" id="1.10.472.10">
    <property type="entry name" value="Cyclin-like"/>
    <property type="match status" value="1"/>
</dbReference>
<organism evidence="10 11">
    <name type="scientific">Monascus purpureus</name>
    <name type="common">Red mold</name>
    <name type="synonym">Monascus anka</name>
    <dbReference type="NCBI Taxonomy" id="5098"/>
    <lineage>
        <taxon>Eukaryota</taxon>
        <taxon>Fungi</taxon>
        <taxon>Dikarya</taxon>
        <taxon>Ascomycota</taxon>
        <taxon>Pezizomycotina</taxon>
        <taxon>Eurotiomycetes</taxon>
        <taxon>Eurotiomycetidae</taxon>
        <taxon>Eurotiales</taxon>
        <taxon>Aspergillaceae</taxon>
        <taxon>Monascus</taxon>
    </lineage>
</organism>
<feature type="region of interest" description="Disordered" evidence="8">
    <location>
        <begin position="369"/>
        <end position="434"/>
    </location>
</feature>
<dbReference type="InterPro" id="IPR006671">
    <property type="entry name" value="Cyclin_N"/>
</dbReference>
<dbReference type="FunFam" id="1.10.472.10:FF:000095">
    <property type="entry name" value="Cyclin Ccl1, putative (AFU_orthologue AFUA_5G07030)"/>
    <property type="match status" value="1"/>
</dbReference>
<dbReference type="InterPro" id="IPR036915">
    <property type="entry name" value="Cyclin-like_sf"/>
</dbReference>
<evidence type="ECO:0000313" key="10">
    <source>
        <dbReference type="EMBL" id="TQB67790.1"/>
    </source>
</evidence>
<dbReference type="GO" id="GO:0006357">
    <property type="term" value="P:regulation of transcription by RNA polymerase II"/>
    <property type="evidence" value="ECO:0007669"/>
    <property type="project" value="InterPro"/>
</dbReference>
<dbReference type="Pfam" id="PF16899">
    <property type="entry name" value="Cyclin_C_2"/>
    <property type="match status" value="1"/>
</dbReference>
<name>A0A507QLH8_MONPU</name>
<protein>
    <recommendedName>
        <fullName evidence="3">RNA polymerase II holoenzyme cyclin-like subunit</fullName>
    </recommendedName>
</protein>
<evidence type="ECO:0000256" key="6">
    <source>
        <dbReference type="ARBA" id="ARBA00025278"/>
    </source>
</evidence>
<comment type="caution">
    <text evidence="10">The sequence shown here is derived from an EMBL/GenBank/DDBJ whole genome shotgun (WGS) entry which is preliminary data.</text>
</comment>
<proteinExistence type="inferred from homology"/>
<dbReference type="InterPro" id="IPR031658">
    <property type="entry name" value="Cyclin_C_2"/>
</dbReference>
<dbReference type="STRING" id="5098.A0A507QLH8"/>
<dbReference type="InterPro" id="IPR013763">
    <property type="entry name" value="Cyclin-like_dom"/>
</dbReference>
<evidence type="ECO:0000256" key="3">
    <source>
        <dbReference type="ARBA" id="ARBA00014912"/>
    </source>
</evidence>
<evidence type="ECO:0000256" key="1">
    <source>
        <dbReference type="ARBA" id="ARBA00008638"/>
    </source>
</evidence>
<feature type="compositionally biased region" description="Low complexity" evidence="8">
    <location>
        <begin position="378"/>
        <end position="396"/>
    </location>
</feature>
<feature type="domain" description="Cyclin-like" evidence="9">
    <location>
        <begin position="88"/>
        <end position="180"/>
    </location>
</feature>
<evidence type="ECO:0000256" key="4">
    <source>
        <dbReference type="ARBA" id="ARBA00022491"/>
    </source>
</evidence>
<reference evidence="10 11" key="1">
    <citation type="submission" date="2019-06" db="EMBL/GenBank/DDBJ databases">
        <title>Wine fermentation using esterase from Monascus purpureus.</title>
        <authorList>
            <person name="Geng C."/>
            <person name="Zhang Y."/>
        </authorList>
    </citation>
    <scope>NUCLEOTIDE SEQUENCE [LARGE SCALE GENOMIC DNA]</scope>
    <source>
        <strain evidence="10">HQ1</strain>
    </source>
</reference>
<dbReference type="SUPFAM" id="SSF47954">
    <property type="entry name" value="Cyclin-like"/>
    <property type="match status" value="2"/>
</dbReference>